<keyword evidence="2" id="KW-0813">Transport</keyword>
<evidence type="ECO:0000313" key="6">
    <source>
        <dbReference type="EMBL" id="UWX06243.1"/>
    </source>
</evidence>
<evidence type="ECO:0000256" key="3">
    <source>
        <dbReference type="ARBA" id="ARBA00022741"/>
    </source>
</evidence>
<dbReference type="EMBL" id="CP065938">
    <property type="protein sequence ID" value="UWX06243.1"/>
    <property type="molecule type" value="Genomic_DNA"/>
</dbReference>
<keyword evidence="7" id="KW-1185">Reference proteome</keyword>
<dbReference type="InterPro" id="IPR017871">
    <property type="entry name" value="ABC_transporter-like_CS"/>
</dbReference>
<comment type="similarity">
    <text evidence="1">Belongs to the ABC transporter superfamily.</text>
</comment>
<dbReference type="Pfam" id="PF00005">
    <property type="entry name" value="ABC_tran"/>
    <property type="match status" value="1"/>
</dbReference>
<name>A0ABY5Y236_9BACT</name>
<evidence type="ECO:0000256" key="2">
    <source>
        <dbReference type="ARBA" id="ARBA00022448"/>
    </source>
</evidence>
<dbReference type="Gene3D" id="3.40.50.300">
    <property type="entry name" value="P-loop containing nucleotide triphosphate hydrolases"/>
    <property type="match status" value="1"/>
</dbReference>
<dbReference type="CDD" id="cd03262">
    <property type="entry name" value="ABC_HisP_GlnQ"/>
    <property type="match status" value="1"/>
</dbReference>
<dbReference type="SMART" id="SM00382">
    <property type="entry name" value="AAA"/>
    <property type="match status" value="1"/>
</dbReference>
<dbReference type="InterPro" id="IPR030679">
    <property type="entry name" value="ABC_ATPase_HisP-typ"/>
</dbReference>
<gene>
    <name evidence="6" type="ORF">JBF11_02705</name>
</gene>
<dbReference type="GO" id="GO:0005524">
    <property type="term" value="F:ATP binding"/>
    <property type="evidence" value="ECO:0007669"/>
    <property type="project" value="UniProtKB-KW"/>
</dbReference>
<dbReference type="RefSeq" id="WP_334315846.1">
    <property type="nucleotide sequence ID" value="NZ_CP065938.1"/>
</dbReference>
<dbReference type="PIRSF" id="PIRSF039085">
    <property type="entry name" value="ABC_ATPase_HisP"/>
    <property type="match status" value="1"/>
</dbReference>
<evidence type="ECO:0000256" key="1">
    <source>
        <dbReference type="ARBA" id="ARBA00005417"/>
    </source>
</evidence>
<reference evidence="6" key="1">
    <citation type="submission" date="2020-12" db="EMBL/GenBank/DDBJ databases">
        <title>Taurinivorans muris gen. nov., sp. nov., fundamental and realized metabolic niche of a ubiquitous sulfidogenic bacterium in the murine intestine.</title>
        <authorList>
            <person name="Ye H."/>
            <person name="Hanson B.T."/>
            <person name="Loy A."/>
        </authorList>
    </citation>
    <scope>NUCLEOTIDE SEQUENCE</scope>
    <source>
        <strain evidence="6">LT0009</strain>
    </source>
</reference>
<evidence type="ECO:0000313" key="7">
    <source>
        <dbReference type="Proteomes" id="UP001058120"/>
    </source>
</evidence>
<proteinExistence type="inferred from homology"/>
<feature type="domain" description="ABC transporter" evidence="5">
    <location>
        <begin position="4"/>
        <end position="238"/>
    </location>
</feature>
<dbReference type="PANTHER" id="PTHR43166">
    <property type="entry name" value="AMINO ACID IMPORT ATP-BINDING PROTEIN"/>
    <property type="match status" value="1"/>
</dbReference>
<protein>
    <submittedName>
        <fullName evidence="6">Amino acid ABC transporter ATP-binding protein</fullName>
    </submittedName>
</protein>
<organism evidence="6 7">
    <name type="scientific">Taurinivorans muris</name>
    <dbReference type="NCBI Taxonomy" id="2787751"/>
    <lineage>
        <taxon>Bacteria</taxon>
        <taxon>Pseudomonadati</taxon>
        <taxon>Thermodesulfobacteriota</taxon>
        <taxon>Desulfovibrionia</taxon>
        <taxon>Desulfovibrionales</taxon>
        <taxon>Desulfovibrionaceae</taxon>
        <taxon>Taurinivorans</taxon>
    </lineage>
</organism>
<evidence type="ECO:0000259" key="5">
    <source>
        <dbReference type="PROSITE" id="PS50893"/>
    </source>
</evidence>
<accession>A0ABY5Y236</accession>
<dbReference type="Proteomes" id="UP001058120">
    <property type="component" value="Chromosome"/>
</dbReference>
<sequence>MPILEIRDVHKWYGDFHVLNGISETVEKGEVVFICGPSGSGKSTFIRCLNRLEAIQQGSILLEGVDIYDKNLDVNELRSEVGMVFQQFNLYPHLSVLDNITLAPIKVRKLPKHKAVANAMELLERVGILNQAHKYPIQLSGGQQQRVAIARALAMQPKVMLFDEPTSALDPEMVNEVLNVMKDLASDGMTMMCVTHEMAFAKEVADRIIFMDHGVTLEKASPEVFFTNPQHERTKAFLKEIL</sequence>
<evidence type="ECO:0000256" key="4">
    <source>
        <dbReference type="ARBA" id="ARBA00022840"/>
    </source>
</evidence>
<dbReference type="InterPro" id="IPR050086">
    <property type="entry name" value="MetN_ABC_transporter-like"/>
</dbReference>
<dbReference type="SUPFAM" id="SSF52540">
    <property type="entry name" value="P-loop containing nucleoside triphosphate hydrolases"/>
    <property type="match status" value="1"/>
</dbReference>
<dbReference type="InterPro" id="IPR003593">
    <property type="entry name" value="AAA+_ATPase"/>
</dbReference>
<dbReference type="PANTHER" id="PTHR43166:SF4">
    <property type="entry name" value="PHOSPHONATES IMPORT ATP-BINDING PROTEIN PHNC"/>
    <property type="match status" value="1"/>
</dbReference>
<dbReference type="PROSITE" id="PS00211">
    <property type="entry name" value="ABC_TRANSPORTER_1"/>
    <property type="match status" value="1"/>
</dbReference>
<dbReference type="PROSITE" id="PS50893">
    <property type="entry name" value="ABC_TRANSPORTER_2"/>
    <property type="match status" value="1"/>
</dbReference>
<dbReference type="InterPro" id="IPR003439">
    <property type="entry name" value="ABC_transporter-like_ATP-bd"/>
</dbReference>
<keyword evidence="4 6" id="KW-0067">ATP-binding</keyword>
<dbReference type="InterPro" id="IPR027417">
    <property type="entry name" value="P-loop_NTPase"/>
</dbReference>
<keyword evidence="3" id="KW-0547">Nucleotide-binding</keyword>